<evidence type="ECO:0000313" key="1">
    <source>
        <dbReference type="EMBL" id="GFR33053.1"/>
    </source>
</evidence>
<accession>A0A8X6JNV5</accession>
<evidence type="ECO:0000313" key="2">
    <source>
        <dbReference type="Proteomes" id="UP000887116"/>
    </source>
</evidence>
<organism evidence="1 2">
    <name type="scientific">Trichonephila clavata</name>
    <name type="common">Joro spider</name>
    <name type="synonym">Nephila clavata</name>
    <dbReference type="NCBI Taxonomy" id="2740835"/>
    <lineage>
        <taxon>Eukaryota</taxon>
        <taxon>Metazoa</taxon>
        <taxon>Ecdysozoa</taxon>
        <taxon>Arthropoda</taxon>
        <taxon>Chelicerata</taxon>
        <taxon>Arachnida</taxon>
        <taxon>Araneae</taxon>
        <taxon>Araneomorphae</taxon>
        <taxon>Entelegynae</taxon>
        <taxon>Araneoidea</taxon>
        <taxon>Nephilidae</taxon>
        <taxon>Trichonephila</taxon>
    </lineage>
</organism>
<name>A0A8X6JNV5_TRICU</name>
<keyword evidence="2" id="KW-1185">Reference proteome</keyword>
<dbReference type="EMBL" id="BMAO01019814">
    <property type="protein sequence ID" value="GFR33053.1"/>
    <property type="molecule type" value="Genomic_DNA"/>
</dbReference>
<dbReference type="Proteomes" id="UP000887116">
    <property type="component" value="Unassembled WGS sequence"/>
</dbReference>
<dbReference type="AlphaFoldDB" id="A0A8X6JNV5"/>
<feature type="non-terminal residue" evidence="1">
    <location>
        <position position="1"/>
    </location>
</feature>
<reference evidence="1" key="1">
    <citation type="submission" date="2020-07" db="EMBL/GenBank/DDBJ databases">
        <title>Multicomponent nature underlies the extraordinary mechanical properties of spider dragline silk.</title>
        <authorList>
            <person name="Kono N."/>
            <person name="Nakamura H."/>
            <person name="Mori M."/>
            <person name="Yoshida Y."/>
            <person name="Ohtoshi R."/>
            <person name="Malay A.D."/>
            <person name="Moran D.A.P."/>
            <person name="Tomita M."/>
            <person name="Numata K."/>
            <person name="Arakawa K."/>
        </authorList>
    </citation>
    <scope>NUCLEOTIDE SEQUENCE</scope>
</reference>
<gene>
    <name evidence="1" type="ORF">TNCT_521161</name>
</gene>
<comment type="caution">
    <text evidence="1">The sequence shown here is derived from an EMBL/GenBank/DDBJ whole genome shotgun (WGS) entry which is preliminary data.</text>
</comment>
<sequence>VVVAAVAFVQCVVARGYGPGGSSSGDLVDTEDWVVWVEVWVEDMED</sequence>
<proteinExistence type="predicted"/>
<protein>
    <submittedName>
        <fullName evidence="1">Uncharacterized protein</fullName>
    </submittedName>
</protein>